<dbReference type="Proteomes" id="UP000829999">
    <property type="component" value="Chromosome 29"/>
</dbReference>
<protein>
    <submittedName>
        <fullName evidence="5">Uncharacterized protein LOC118270762</fullName>
    </submittedName>
</protein>
<dbReference type="AlphaFoldDB" id="A0A9R0F5E6"/>
<keyword evidence="1" id="KW-0479">Metal-binding</keyword>
<evidence type="ECO:0000313" key="5">
    <source>
        <dbReference type="RefSeq" id="XP_050562620.1"/>
    </source>
</evidence>
<sequence>MTAKVIERILGRKDEITVGKIKEFDIKSGTWSVYVDRLDMYFKVNKIAEELKLPTLIAVMGDEAYELLCNLASPHKPAELKYERAIELLHHHLEPTPSVLAERYRFKQRRQASEENVAAYVAELKKLARHCKFKEGLNENLRDQFVCGLRSDIIRQRLFAEADTISYTDAVRLAISLEAAERDAAAVESNGRGNGGDTTGGEAVHVLGSRDGAFQRASRGARLVRGAARAAGTRHSAASSGRLQAGGRPQAGGRGGANSAGWGSSCTGWGATAHSYSECRFRNYVCSNCRQPGHLRRVCPDRGANTGKDSGTRRSAAYYGEASEQRLPEEERLTEEEFHHLCLSDYRAV</sequence>
<evidence type="ECO:0000313" key="4">
    <source>
        <dbReference type="Proteomes" id="UP000829999"/>
    </source>
</evidence>
<reference evidence="5" key="1">
    <citation type="submission" date="2025-08" db="UniProtKB">
        <authorList>
            <consortium name="RefSeq"/>
        </authorList>
    </citation>
    <scope>IDENTIFICATION</scope>
    <source>
        <tissue evidence="5">Whole larval tissue</tissue>
    </source>
</reference>
<feature type="compositionally biased region" description="Gly residues" evidence="2">
    <location>
        <begin position="249"/>
        <end position="258"/>
    </location>
</feature>
<feature type="compositionally biased region" description="Low complexity" evidence="2">
    <location>
        <begin position="225"/>
        <end position="248"/>
    </location>
</feature>
<dbReference type="GO" id="GO:0008270">
    <property type="term" value="F:zinc ion binding"/>
    <property type="evidence" value="ECO:0007669"/>
    <property type="project" value="UniProtKB-KW"/>
</dbReference>
<evidence type="ECO:0000256" key="2">
    <source>
        <dbReference type="SAM" id="MobiDB-lite"/>
    </source>
</evidence>
<dbReference type="PANTHER" id="PTHR33198:SF19">
    <property type="entry name" value="CCHC-TYPE DOMAIN-CONTAINING PROTEIN"/>
    <property type="match status" value="1"/>
</dbReference>
<dbReference type="Gene3D" id="4.10.60.10">
    <property type="entry name" value="Zinc finger, CCHC-type"/>
    <property type="match status" value="1"/>
</dbReference>
<dbReference type="OrthoDB" id="6496131at2759"/>
<proteinExistence type="predicted"/>
<evidence type="ECO:0000256" key="1">
    <source>
        <dbReference type="PROSITE-ProRule" id="PRU00047"/>
    </source>
</evidence>
<name>A0A9R0F5E6_SPOFR</name>
<evidence type="ECO:0000259" key="3">
    <source>
        <dbReference type="PROSITE" id="PS50158"/>
    </source>
</evidence>
<organism evidence="4 5">
    <name type="scientific">Spodoptera frugiperda</name>
    <name type="common">Fall armyworm</name>
    <dbReference type="NCBI Taxonomy" id="7108"/>
    <lineage>
        <taxon>Eukaryota</taxon>
        <taxon>Metazoa</taxon>
        <taxon>Ecdysozoa</taxon>
        <taxon>Arthropoda</taxon>
        <taxon>Hexapoda</taxon>
        <taxon>Insecta</taxon>
        <taxon>Pterygota</taxon>
        <taxon>Neoptera</taxon>
        <taxon>Endopterygota</taxon>
        <taxon>Lepidoptera</taxon>
        <taxon>Glossata</taxon>
        <taxon>Ditrysia</taxon>
        <taxon>Noctuoidea</taxon>
        <taxon>Noctuidae</taxon>
        <taxon>Amphipyrinae</taxon>
        <taxon>Spodoptera</taxon>
    </lineage>
</organism>
<feature type="region of interest" description="Disordered" evidence="2">
    <location>
        <begin position="225"/>
        <end position="261"/>
    </location>
</feature>
<dbReference type="GeneID" id="118270762"/>
<keyword evidence="1" id="KW-0862">Zinc</keyword>
<keyword evidence="1" id="KW-0863">Zinc-finger</keyword>
<dbReference type="SMART" id="SM00343">
    <property type="entry name" value="ZnF_C2HC"/>
    <property type="match status" value="1"/>
</dbReference>
<keyword evidence="4" id="KW-1185">Reference proteome</keyword>
<dbReference type="RefSeq" id="XP_050562620.1">
    <property type="nucleotide sequence ID" value="XM_050706663.1"/>
</dbReference>
<dbReference type="GO" id="GO:0003676">
    <property type="term" value="F:nucleic acid binding"/>
    <property type="evidence" value="ECO:0007669"/>
    <property type="project" value="InterPro"/>
</dbReference>
<dbReference type="PANTHER" id="PTHR33198">
    <property type="entry name" value="ANK_REP_REGION DOMAIN-CONTAINING PROTEIN-RELATED"/>
    <property type="match status" value="1"/>
</dbReference>
<accession>A0A9R0F5E6</accession>
<feature type="domain" description="CCHC-type" evidence="3">
    <location>
        <begin position="286"/>
        <end position="301"/>
    </location>
</feature>
<dbReference type="InterPro" id="IPR001878">
    <property type="entry name" value="Znf_CCHC"/>
</dbReference>
<dbReference type="PROSITE" id="PS50158">
    <property type="entry name" value="ZF_CCHC"/>
    <property type="match status" value="1"/>
</dbReference>
<gene>
    <name evidence="5" type="primary">LOC118270762</name>
</gene>